<evidence type="ECO:0000256" key="2">
    <source>
        <dbReference type="ARBA" id="ARBA00022695"/>
    </source>
</evidence>
<dbReference type="Pfam" id="PF00483">
    <property type="entry name" value="NTP_transferase"/>
    <property type="match status" value="1"/>
</dbReference>
<sequence>MILAAGRGLRMMPLTTNTSKAMIQFNNAMLIGNSLKQLKKLDFESISITVGYKGAELAEYAIKEGVHNVFNTNEKGNSWWLYNTLLQQLDEPLLVLTCDNIVEIDLEWISEQYAKLNSPTCMLIPVKPIKGIEGDFIQTENNQITTLSRTEETPIYGSGIQVLNPKKINDSTEKAENFYDVWQQLMKQNLLFASEAYTKTWFSINTEQQLHTAEKLYT</sequence>
<name>A0A7L4ZR03_9FLAO</name>
<dbReference type="InterPro" id="IPR029044">
    <property type="entry name" value="Nucleotide-diphossugar_trans"/>
</dbReference>
<dbReference type="PANTHER" id="PTHR43584">
    <property type="entry name" value="NUCLEOTIDYL TRANSFERASE"/>
    <property type="match status" value="1"/>
</dbReference>
<keyword evidence="1" id="KW-0808">Transferase</keyword>
<evidence type="ECO:0000259" key="3">
    <source>
        <dbReference type="Pfam" id="PF00483"/>
    </source>
</evidence>
<gene>
    <name evidence="4" type="ORF">IMCC3317_43190</name>
</gene>
<accession>A0A7L4ZR03</accession>
<keyword evidence="2" id="KW-0548">Nucleotidyltransferase</keyword>
<dbReference type="Gene3D" id="3.90.550.10">
    <property type="entry name" value="Spore Coat Polysaccharide Biosynthesis Protein SpsA, Chain A"/>
    <property type="match status" value="1"/>
</dbReference>
<organism evidence="4 5">
    <name type="scientific">Kordia antarctica</name>
    <dbReference type="NCBI Taxonomy" id="1218801"/>
    <lineage>
        <taxon>Bacteria</taxon>
        <taxon>Pseudomonadati</taxon>
        <taxon>Bacteroidota</taxon>
        <taxon>Flavobacteriia</taxon>
        <taxon>Flavobacteriales</taxon>
        <taxon>Flavobacteriaceae</taxon>
        <taxon>Kordia</taxon>
    </lineage>
</organism>
<evidence type="ECO:0000313" key="4">
    <source>
        <dbReference type="EMBL" id="QHI38919.1"/>
    </source>
</evidence>
<protein>
    <recommendedName>
        <fullName evidence="3">Nucleotidyl transferase domain-containing protein</fullName>
    </recommendedName>
</protein>
<dbReference type="KEGG" id="kan:IMCC3317_43190"/>
<evidence type="ECO:0000313" key="5">
    <source>
        <dbReference type="Proteomes" id="UP000464657"/>
    </source>
</evidence>
<dbReference type="EMBL" id="CP019288">
    <property type="protein sequence ID" value="QHI38919.1"/>
    <property type="molecule type" value="Genomic_DNA"/>
</dbReference>
<dbReference type="Proteomes" id="UP000464657">
    <property type="component" value="Chromosome"/>
</dbReference>
<keyword evidence="5" id="KW-1185">Reference proteome</keyword>
<proteinExistence type="predicted"/>
<dbReference type="SUPFAM" id="SSF53448">
    <property type="entry name" value="Nucleotide-diphospho-sugar transferases"/>
    <property type="match status" value="1"/>
</dbReference>
<evidence type="ECO:0000256" key="1">
    <source>
        <dbReference type="ARBA" id="ARBA00022679"/>
    </source>
</evidence>
<dbReference type="GO" id="GO:0016779">
    <property type="term" value="F:nucleotidyltransferase activity"/>
    <property type="evidence" value="ECO:0007669"/>
    <property type="project" value="UniProtKB-KW"/>
</dbReference>
<dbReference type="InterPro" id="IPR050065">
    <property type="entry name" value="GlmU-like"/>
</dbReference>
<reference evidence="4 5" key="1">
    <citation type="journal article" date="2013" name="Int. J. Syst. Evol. Microbiol.">
        <title>Kordia antarctica sp. nov., isolated from Antarctic seawater.</title>
        <authorList>
            <person name="Baek K."/>
            <person name="Choi A."/>
            <person name="Kang I."/>
            <person name="Lee K."/>
            <person name="Cho J.C."/>
        </authorList>
    </citation>
    <scope>NUCLEOTIDE SEQUENCE [LARGE SCALE GENOMIC DNA]</scope>
    <source>
        <strain evidence="4 5">IMCC3317</strain>
    </source>
</reference>
<dbReference type="InterPro" id="IPR005835">
    <property type="entry name" value="NTP_transferase_dom"/>
</dbReference>
<feature type="domain" description="Nucleotidyl transferase" evidence="3">
    <location>
        <begin position="1"/>
        <end position="127"/>
    </location>
</feature>
<dbReference type="AlphaFoldDB" id="A0A7L4ZR03"/>
<dbReference type="PANTHER" id="PTHR43584:SF8">
    <property type="entry name" value="N-ACETYLMURAMATE ALPHA-1-PHOSPHATE URIDYLYLTRANSFERASE"/>
    <property type="match status" value="1"/>
</dbReference>